<dbReference type="PROSITE" id="PS51186">
    <property type="entry name" value="GNAT"/>
    <property type="match status" value="1"/>
</dbReference>
<accession>A0ABT5X4B2</accession>
<dbReference type="InterPro" id="IPR036527">
    <property type="entry name" value="SCP2_sterol-bd_dom_sf"/>
</dbReference>
<keyword evidence="2" id="KW-0012">Acyltransferase</keyword>
<dbReference type="GO" id="GO:0016746">
    <property type="term" value="F:acyltransferase activity"/>
    <property type="evidence" value="ECO:0007669"/>
    <property type="project" value="UniProtKB-KW"/>
</dbReference>
<dbReference type="InterPro" id="IPR025559">
    <property type="entry name" value="Eis_dom"/>
</dbReference>
<dbReference type="EMBL" id="JAPDSH010000011">
    <property type="protein sequence ID" value="MDF0480808.1"/>
    <property type="molecule type" value="Genomic_DNA"/>
</dbReference>
<dbReference type="EC" id="2.3.1.-" evidence="2"/>
<feature type="domain" description="N-acetyltransferase" evidence="1">
    <location>
        <begin position="10"/>
        <end position="166"/>
    </location>
</feature>
<reference evidence="2" key="1">
    <citation type="submission" date="2022-10" db="EMBL/GenBank/DDBJ databases">
        <title>Vagococcus sp. isolated from poultry meat.</title>
        <authorList>
            <person name="Johansson P."/>
            <person name="Bjorkroth J."/>
        </authorList>
    </citation>
    <scope>NUCLEOTIDE SEQUENCE</scope>
    <source>
        <strain evidence="2">PNs007</strain>
    </source>
</reference>
<dbReference type="Gene3D" id="3.30.1050.10">
    <property type="entry name" value="SCP2 sterol-binding domain"/>
    <property type="match status" value="1"/>
</dbReference>
<dbReference type="InterPro" id="IPR016181">
    <property type="entry name" value="Acyl_CoA_acyltransferase"/>
</dbReference>
<dbReference type="PANTHER" id="PTHR37817:SF1">
    <property type="entry name" value="N-ACETYLTRANSFERASE EIS"/>
    <property type="match status" value="1"/>
</dbReference>
<dbReference type="RefSeq" id="WP_275472356.1">
    <property type="nucleotide sequence ID" value="NZ_JAPDSH010000011.1"/>
</dbReference>
<keyword evidence="3" id="KW-1185">Reference proteome</keyword>
<evidence type="ECO:0000313" key="3">
    <source>
        <dbReference type="Proteomes" id="UP001147148"/>
    </source>
</evidence>
<dbReference type="Proteomes" id="UP001147148">
    <property type="component" value="Unassembled WGS sequence"/>
</dbReference>
<evidence type="ECO:0000313" key="2">
    <source>
        <dbReference type="EMBL" id="MDF0480808.1"/>
    </source>
</evidence>
<protein>
    <submittedName>
        <fullName evidence="2">GNAT family N-acetyltransferase</fullName>
        <ecNumber evidence="2">2.3.1.-</ecNumber>
    </submittedName>
</protein>
<proteinExistence type="predicted"/>
<dbReference type="SUPFAM" id="SSF55718">
    <property type="entry name" value="SCP-like"/>
    <property type="match status" value="1"/>
</dbReference>
<evidence type="ECO:0000259" key="1">
    <source>
        <dbReference type="PROSITE" id="PS51186"/>
    </source>
</evidence>
<dbReference type="Pfam" id="PF13530">
    <property type="entry name" value="SCP2_2"/>
    <property type="match status" value="1"/>
</dbReference>
<dbReference type="SUPFAM" id="SSF55729">
    <property type="entry name" value="Acyl-CoA N-acyltransferases (Nat)"/>
    <property type="match status" value="1"/>
</dbReference>
<dbReference type="InterPro" id="IPR051554">
    <property type="entry name" value="Acetyltransferase_Eis"/>
</dbReference>
<dbReference type="Pfam" id="PF13527">
    <property type="entry name" value="Acetyltransf_9"/>
    <property type="match status" value="1"/>
</dbReference>
<dbReference type="Gene3D" id="3.40.630.30">
    <property type="match status" value="2"/>
</dbReference>
<name>A0ABT5X4B2_9ENTE</name>
<keyword evidence="2" id="KW-0808">Transferase</keyword>
<dbReference type="InterPro" id="IPR041380">
    <property type="entry name" value="Acetyltransf_17"/>
</dbReference>
<organism evidence="2 3">
    <name type="scientific">Vagococcus proximus</name>
    <dbReference type="NCBI Taxonomy" id="2991417"/>
    <lineage>
        <taxon>Bacteria</taxon>
        <taxon>Bacillati</taxon>
        <taxon>Bacillota</taxon>
        <taxon>Bacilli</taxon>
        <taxon>Lactobacillales</taxon>
        <taxon>Enterococcaceae</taxon>
        <taxon>Vagococcus</taxon>
    </lineage>
</organism>
<comment type="caution">
    <text evidence="2">The sequence shown here is derived from an EMBL/GenBank/DDBJ whole genome shotgun (WGS) entry which is preliminary data.</text>
</comment>
<dbReference type="PANTHER" id="PTHR37817">
    <property type="entry name" value="N-ACETYLTRANSFERASE EIS"/>
    <property type="match status" value="1"/>
</dbReference>
<dbReference type="InterPro" id="IPR000182">
    <property type="entry name" value="GNAT_dom"/>
</dbReference>
<gene>
    <name evidence="2" type="ORF">OL233_11010</name>
</gene>
<dbReference type="Pfam" id="PF17668">
    <property type="entry name" value="Acetyltransf_17"/>
    <property type="match status" value="1"/>
</dbReference>
<sequence>MNREEIREKLEIKPVELKHLKQFNELLRYVFQVTDSDIEEGGYEDESEITKAKRPVLKSADVLGWFDEDDKLLSQIAVYPCQVNIHGNIYDMGGVTGVGTYPEYASLGLMKDLITLALTNMRERGQWISYLYPYNIPYYRRKGWEIMSDHMTFKIKDSQLPKQAATPGSVERLAFDDPDVIKVYDEFAKQTHGAMVRSELNWDEYWRWENEGERTAAVYYDENDRPTGFCFYWIAEEVFHIKEMIYLNQEARKGLWNFISAHFSMINYVEGSTYKNEPIAFLFDDSDIKETIAPFFMARIVDVENFLTHYPFDSSVEPFHFVIEDPVAEWNNGTFSLTWDEDENVTVTREAIGQPVTLDIQTLATMLMSYKRPTYLSQIDRLTTDRKTLRSLERIIPNQSAYFSDYF</sequence>